<sequence length="57" mass="6472">LHYTHRLGSVFKQPIVPIINDLPMVPPPLSTTTTTDVDSIKNNRLFKIEALNPFQNK</sequence>
<dbReference type="Proteomes" id="UP000681967">
    <property type="component" value="Unassembled WGS sequence"/>
</dbReference>
<accession>A0A8S3H334</accession>
<evidence type="ECO:0000313" key="2">
    <source>
        <dbReference type="Proteomes" id="UP000681967"/>
    </source>
</evidence>
<name>A0A8S3H334_9BILA</name>
<gene>
    <name evidence="1" type="ORF">BYL167_LOCUS78332</name>
</gene>
<evidence type="ECO:0000313" key="1">
    <source>
        <dbReference type="EMBL" id="CAF5176805.1"/>
    </source>
</evidence>
<comment type="caution">
    <text evidence="1">The sequence shown here is derived from an EMBL/GenBank/DDBJ whole genome shotgun (WGS) entry which is preliminary data.</text>
</comment>
<proteinExistence type="predicted"/>
<organism evidence="1 2">
    <name type="scientific">Rotaria magnacalcarata</name>
    <dbReference type="NCBI Taxonomy" id="392030"/>
    <lineage>
        <taxon>Eukaryota</taxon>
        <taxon>Metazoa</taxon>
        <taxon>Spiralia</taxon>
        <taxon>Gnathifera</taxon>
        <taxon>Rotifera</taxon>
        <taxon>Eurotatoria</taxon>
        <taxon>Bdelloidea</taxon>
        <taxon>Philodinida</taxon>
        <taxon>Philodinidae</taxon>
        <taxon>Rotaria</taxon>
    </lineage>
</organism>
<feature type="non-terminal residue" evidence="1">
    <location>
        <position position="1"/>
    </location>
</feature>
<dbReference type="EMBL" id="CAJOBH010287306">
    <property type="protein sequence ID" value="CAF5176805.1"/>
    <property type="molecule type" value="Genomic_DNA"/>
</dbReference>
<dbReference type="AlphaFoldDB" id="A0A8S3H334"/>
<protein>
    <submittedName>
        <fullName evidence="1">Uncharacterized protein</fullName>
    </submittedName>
</protein>
<reference evidence="1" key="1">
    <citation type="submission" date="2021-02" db="EMBL/GenBank/DDBJ databases">
        <authorList>
            <person name="Nowell W R."/>
        </authorList>
    </citation>
    <scope>NUCLEOTIDE SEQUENCE</scope>
</reference>